<sequence length="66" mass="7813">MNIISGRKYLVWNSQTGEIVDKLDQYQKILGINRSELIFYSPNIVDKHVKTTHFVDKKQRYSVNKN</sequence>
<accession>A0A1T3MGH0</accession>
<dbReference type="Proteomes" id="UP000190813">
    <property type="component" value="Unassembled WGS sequence"/>
</dbReference>
<proteinExistence type="predicted"/>
<dbReference type="AlphaFoldDB" id="A0A1T3MGH0"/>
<keyword evidence="2" id="KW-1185">Reference proteome</keyword>
<gene>
    <name evidence="1" type="ORF">BAZ10_06680</name>
</gene>
<evidence type="ECO:0000313" key="2">
    <source>
        <dbReference type="Proteomes" id="UP000190813"/>
    </source>
</evidence>
<reference evidence="1 2" key="1">
    <citation type="submission" date="2016-06" db="EMBL/GenBank/DDBJ databases">
        <title>Revisiting the taxonomy of the Elizabethkingia Genus based on Whole-Genome Sequencing, Optical Mapping, and MALDI-TOF.</title>
        <authorList>
            <person name="Nicholson A.C."/>
        </authorList>
    </citation>
    <scope>NUCLEOTIDE SEQUENCE [LARGE SCALE GENOMIC DNA]</scope>
    <source>
        <strain evidence="1 2">G4070</strain>
    </source>
</reference>
<dbReference type="EMBL" id="MAHX01000016">
    <property type="protein sequence ID" value="OPC63757.1"/>
    <property type="molecule type" value="Genomic_DNA"/>
</dbReference>
<comment type="caution">
    <text evidence="1">The sequence shown here is derived from an EMBL/GenBank/DDBJ whole genome shotgun (WGS) entry which is preliminary data.</text>
</comment>
<organism evidence="1 2">
    <name type="scientific">Elizabethkingia occulta</name>
    <dbReference type="NCBI Taxonomy" id="1867263"/>
    <lineage>
        <taxon>Bacteria</taxon>
        <taxon>Pseudomonadati</taxon>
        <taxon>Bacteroidota</taxon>
        <taxon>Flavobacteriia</taxon>
        <taxon>Flavobacteriales</taxon>
        <taxon>Weeksellaceae</taxon>
        <taxon>Elizabethkingia</taxon>
    </lineage>
</organism>
<evidence type="ECO:0000313" key="1">
    <source>
        <dbReference type="EMBL" id="OPC63757.1"/>
    </source>
</evidence>
<protein>
    <submittedName>
        <fullName evidence="1">Uncharacterized protein</fullName>
    </submittedName>
</protein>
<name>A0A1T3MGH0_9FLAO</name>